<keyword evidence="11" id="KW-1185">Reference proteome</keyword>
<dbReference type="InterPro" id="IPR039426">
    <property type="entry name" value="TonB-dep_rcpt-like"/>
</dbReference>
<proteinExistence type="predicted"/>
<dbReference type="Gene3D" id="2.40.170.20">
    <property type="entry name" value="TonB-dependent receptor, beta-barrel domain"/>
    <property type="match status" value="2"/>
</dbReference>
<feature type="compositionally biased region" description="Acidic residues" evidence="8">
    <location>
        <begin position="36"/>
        <end position="47"/>
    </location>
</feature>
<dbReference type="Gene3D" id="2.170.130.10">
    <property type="entry name" value="TonB-dependent receptor, plug domain"/>
    <property type="match status" value="1"/>
</dbReference>
<keyword evidence="2" id="KW-0813">Transport</keyword>
<feature type="region of interest" description="Disordered" evidence="8">
    <location>
        <begin position="17"/>
        <end position="65"/>
    </location>
</feature>
<feature type="compositionally biased region" description="Gly residues" evidence="8">
    <location>
        <begin position="641"/>
        <end position="663"/>
    </location>
</feature>
<feature type="compositionally biased region" description="Pro residues" evidence="8">
    <location>
        <begin position="626"/>
        <end position="639"/>
    </location>
</feature>
<evidence type="ECO:0000256" key="1">
    <source>
        <dbReference type="ARBA" id="ARBA00004571"/>
    </source>
</evidence>
<gene>
    <name evidence="10" type="ORF">GCM10007925_12850</name>
</gene>
<evidence type="ECO:0000256" key="7">
    <source>
        <dbReference type="ARBA" id="ARBA00023237"/>
    </source>
</evidence>
<evidence type="ECO:0000256" key="2">
    <source>
        <dbReference type="ARBA" id="ARBA00022448"/>
    </source>
</evidence>
<feature type="region of interest" description="Disordered" evidence="8">
    <location>
        <begin position="308"/>
        <end position="327"/>
    </location>
</feature>
<protein>
    <recommendedName>
        <fullName evidence="12">TonB-dependent receptor</fullName>
    </recommendedName>
</protein>
<dbReference type="RefSeq" id="WP_051676679.1">
    <property type="nucleotide sequence ID" value="NZ_BSOO01000010.1"/>
</dbReference>
<evidence type="ECO:0000256" key="4">
    <source>
        <dbReference type="ARBA" id="ARBA00022692"/>
    </source>
</evidence>
<dbReference type="PANTHER" id="PTHR30069:SF29">
    <property type="entry name" value="HEMOGLOBIN AND HEMOGLOBIN-HAPTOGLOBIN-BINDING PROTEIN 1-RELATED"/>
    <property type="match status" value="1"/>
</dbReference>
<keyword evidence="6" id="KW-0472">Membrane</keyword>
<organism evidence="10 11">
    <name type="scientific">Sphingomonas astaxanthinifaciens DSM 22298</name>
    <dbReference type="NCBI Taxonomy" id="1123267"/>
    <lineage>
        <taxon>Bacteria</taxon>
        <taxon>Pseudomonadati</taxon>
        <taxon>Pseudomonadota</taxon>
        <taxon>Alphaproteobacteria</taxon>
        <taxon>Sphingomonadales</taxon>
        <taxon>Sphingomonadaceae</taxon>
        <taxon>Sphingomonas</taxon>
    </lineage>
</organism>
<feature type="region of interest" description="Disordered" evidence="8">
    <location>
        <begin position="596"/>
        <end position="663"/>
    </location>
</feature>
<keyword evidence="7" id="KW-0998">Cell outer membrane</keyword>
<keyword evidence="4" id="KW-0812">Transmembrane</keyword>
<evidence type="ECO:0000256" key="9">
    <source>
        <dbReference type="SAM" id="SignalP"/>
    </source>
</evidence>
<comment type="caution">
    <text evidence="10">The sequence shown here is derived from an EMBL/GenBank/DDBJ whole genome shotgun (WGS) entry which is preliminary data.</text>
</comment>
<dbReference type="SUPFAM" id="SSF56935">
    <property type="entry name" value="Porins"/>
    <property type="match status" value="1"/>
</dbReference>
<feature type="signal peptide" evidence="9">
    <location>
        <begin position="1"/>
        <end position="19"/>
    </location>
</feature>
<evidence type="ECO:0000313" key="11">
    <source>
        <dbReference type="Proteomes" id="UP001156703"/>
    </source>
</evidence>
<evidence type="ECO:0000256" key="6">
    <source>
        <dbReference type="ARBA" id="ARBA00023136"/>
    </source>
</evidence>
<dbReference type="EMBL" id="BSOO01000010">
    <property type="protein sequence ID" value="GLR47573.1"/>
    <property type="molecule type" value="Genomic_DNA"/>
</dbReference>
<feature type="compositionally biased region" description="Low complexity" evidence="8">
    <location>
        <begin position="17"/>
        <end position="35"/>
    </location>
</feature>
<sequence>MTRILLLASTALFAMPAQAQQAPASSTTTAQPAPAADEDAEAEDVEEITVTGARPRGSVVGNIPPENVLDTRDIRATGATSISELLDSVAAQTGSARGRSSGPPVVLLNGQRISGFRELRDLPPEAIQRMEILPEEVALKYGYSADQRVVNIVLRRRFDSTNVEVGGRIATDGGYAAGRADLGKLVIRQDTRTSGNLRLEGNNPLYESERDITARVGEPVDSRPFRTLVGAGQTVRASGTLSRPVFKDFNGTVTAEAQHVDGRSALGLDLLTSDPLRRKTNTDSLALGASLNGQKDRWRLSATANGEIVHSESETDVTGDRSRSTRKSLSLDGVATGPLAQLPAGTANITLKAGASALGIASRSRRLGIETPADLNREIVEGSASLDLPITERASAIGRLTGNFNGGLRYLTDFGTLSSLGAGLNWSPTTRLNLLTSWTREEGAPSLNQLGDPFLTTTGVPFFDANYGETVAVTTTTGGNPDLDSDRRNVFKVGGNWSALQEPSLRLRAEYVRETIDRPQINFPAASPALEQAFPDRFTRDLVTDRLISVDLRPVNADRSKRETIRWGFDFTKTLRTPRPSQETIDRLRTEARRRFGNIPGFPGQGTPTGQAPATGQAAQGGNTAAPPPPPPEGGPPPGAREGGGPGAGGGGGGFRFGGGGGGFGGGGRGGRINLSATHTVTLTDELVIGPGLPKLDYLGGEAVGANGGRPRHQVEVEGGYYNNGLGLRLSADWRSATRVATAGDDLRFSPYATVDLRLFANLGERLDLVTKAPFFRGSTVRFEINNIFNSRPEVSGGSAGIPFAYQPDRLEPIGRTVGITFRKLFIPTRFIRRVIQEGQQGRRSN</sequence>
<evidence type="ECO:0000256" key="3">
    <source>
        <dbReference type="ARBA" id="ARBA00022452"/>
    </source>
</evidence>
<comment type="subcellular location">
    <subcellularLocation>
        <location evidence="1">Cell outer membrane</location>
        <topology evidence="1">Multi-pass membrane protein</topology>
    </subcellularLocation>
</comment>
<feature type="compositionally biased region" description="Basic and acidic residues" evidence="8">
    <location>
        <begin position="309"/>
        <end position="323"/>
    </location>
</feature>
<evidence type="ECO:0000256" key="8">
    <source>
        <dbReference type="SAM" id="MobiDB-lite"/>
    </source>
</evidence>
<evidence type="ECO:0000256" key="5">
    <source>
        <dbReference type="ARBA" id="ARBA00022729"/>
    </source>
</evidence>
<name>A0ABQ5Z4A3_9SPHN</name>
<dbReference type="PANTHER" id="PTHR30069">
    <property type="entry name" value="TONB-DEPENDENT OUTER MEMBRANE RECEPTOR"/>
    <property type="match status" value="1"/>
</dbReference>
<evidence type="ECO:0000313" key="10">
    <source>
        <dbReference type="EMBL" id="GLR47573.1"/>
    </source>
</evidence>
<keyword evidence="3" id="KW-1134">Transmembrane beta strand</keyword>
<dbReference type="InterPro" id="IPR036942">
    <property type="entry name" value="Beta-barrel_TonB_sf"/>
</dbReference>
<keyword evidence="5 9" id="KW-0732">Signal</keyword>
<feature type="compositionally biased region" description="Low complexity" evidence="8">
    <location>
        <begin position="600"/>
        <end position="625"/>
    </location>
</feature>
<accession>A0ABQ5Z4A3</accession>
<evidence type="ECO:0008006" key="12">
    <source>
        <dbReference type="Google" id="ProtNLM"/>
    </source>
</evidence>
<feature type="chain" id="PRO_5046299716" description="TonB-dependent receptor" evidence="9">
    <location>
        <begin position="20"/>
        <end position="846"/>
    </location>
</feature>
<dbReference type="InterPro" id="IPR037066">
    <property type="entry name" value="Plug_dom_sf"/>
</dbReference>
<reference evidence="11" key="1">
    <citation type="journal article" date="2019" name="Int. J. Syst. Evol. Microbiol.">
        <title>The Global Catalogue of Microorganisms (GCM) 10K type strain sequencing project: providing services to taxonomists for standard genome sequencing and annotation.</title>
        <authorList>
            <consortium name="The Broad Institute Genomics Platform"/>
            <consortium name="The Broad Institute Genome Sequencing Center for Infectious Disease"/>
            <person name="Wu L."/>
            <person name="Ma J."/>
        </authorList>
    </citation>
    <scope>NUCLEOTIDE SEQUENCE [LARGE SCALE GENOMIC DNA]</scope>
    <source>
        <strain evidence="11">NBRC 102146</strain>
    </source>
</reference>
<dbReference type="Proteomes" id="UP001156703">
    <property type="component" value="Unassembled WGS sequence"/>
</dbReference>